<dbReference type="InterPro" id="IPR036867">
    <property type="entry name" value="R3H_dom_sf"/>
</dbReference>
<dbReference type="GO" id="GO:0003677">
    <property type="term" value="F:DNA binding"/>
    <property type="evidence" value="ECO:0007669"/>
    <property type="project" value="InterPro"/>
</dbReference>
<comment type="similarity">
    <text evidence="3">Belongs to the DNA2/NAM7 helicase family.</text>
</comment>
<dbReference type="CDD" id="cd18044">
    <property type="entry name" value="DEXXQc_SMUBP2"/>
    <property type="match status" value="1"/>
</dbReference>
<dbReference type="SMART" id="SM00382">
    <property type="entry name" value="AAA"/>
    <property type="match status" value="1"/>
</dbReference>
<keyword evidence="5" id="KW-0963">Cytoplasm</keyword>
<feature type="compositionally biased region" description="Basic and acidic residues" evidence="13">
    <location>
        <begin position="1"/>
        <end position="14"/>
    </location>
</feature>
<dbReference type="Pfam" id="PF01424">
    <property type="entry name" value="R3H"/>
    <property type="match status" value="1"/>
</dbReference>
<reference evidence="15 16" key="1">
    <citation type="submission" date="2016-10" db="EMBL/GenBank/DDBJ databases">
        <authorList>
            <person name="Cai Z."/>
        </authorList>
    </citation>
    <scope>NUCLEOTIDE SEQUENCE [LARGE SCALE GENOMIC DNA]</scope>
</reference>
<evidence type="ECO:0000256" key="4">
    <source>
        <dbReference type="ARBA" id="ARBA00012551"/>
    </source>
</evidence>
<dbReference type="Proteomes" id="UP000256970">
    <property type="component" value="Unassembled WGS sequence"/>
</dbReference>
<protein>
    <recommendedName>
        <fullName evidence="4">DNA helicase</fullName>
        <ecNumber evidence="4">3.6.4.12</ecNumber>
    </recommendedName>
</protein>
<dbReference type="EC" id="3.6.4.12" evidence="4"/>
<dbReference type="FunFam" id="3.40.50.300:FF:000326">
    <property type="entry name" value="P-loop containing nucleoside triphosphate hydrolase"/>
    <property type="match status" value="1"/>
</dbReference>
<dbReference type="PANTHER" id="PTHR43788:SF8">
    <property type="entry name" value="DNA-BINDING PROTEIN SMUBP-2"/>
    <property type="match status" value="1"/>
</dbReference>
<dbReference type="InterPro" id="IPR027417">
    <property type="entry name" value="P-loop_NTPase"/>
</dbReference>
<dbReference type="PROSITE" id="PS51061">
    <property type="entry name" value="R3H"/>
    <property type="match status" value="1"/>
</dbReference>
<evidence type="ECO:0000256" key="8">
    <source>
        <dbReference type="ARBA" id="ARBA00022806"/>
    </source>
</evidence>
<comment type="catalytic activity">
    <reaction evidence="11">
        <text>ATP + H2O = ADP + phosphate + H(+)</text>
        <dbReference type="Rhea" id="RHEA:13065"/>
        <dbReference type="ChEBI" id="CHEBI:15377"/>
        <dbReference type="ChEBI" id="CHEBI:15378"/>
        <dbReference type="ChEBI" id="CHEBI:30616"/>
        <dbReference type="ChEBI" id="CHEBI:43474"/>
        <dbReference type="ChEBI" id="CHEBI:456216"/>
        <dbReference type="EC" id="3.6.4.12"/>
    </reaction>
    <physiologicalReaction direction="left-to-right" evidence="11">
        <dbReference type="Rhea" id="RHEA:13066"/>
    </physiologicalReaction>
</comment>
<keyword evidence="9" id="KW-0067">ATP-binding</keyword>
<dbReference type="GO" id="GO:0005524">
    <property type="term" value="F:ATP binding"/>
    <property type="evidence" value="ECO:0007669"/>
    <property type="project" value="UniProtKB-KW"/>
</dbReference>
<evidence type="ECO:0000256" key="3">
    <source>
        <dbReference type="ARBA" id="ARBA00007913"/>
    </source>
</evidence>
<dbReference type="GO" id="GO:0003723">
    <property type="term" value="F:RNA binding"/>
    <property type="evidence" value="ECO:0007669"/>
    <property type="project" value="InterPro"/>
</dbReference>
<dbReference type="CDD" id="cd18808">
    <property type="entry name" value="SF1_C_Upf1"/>
    <property type="match status" value="1"/>
</dbReference>
<dbReference type="InterPro" id="IPR004483">
    <property type="entry name" value="SMUBP-2/Hcs1-like"/>
</dbReference>
<evidence type="ECO:0000256" key="13">
    <source>
        <dbReference type="SAM" id="MobiDB-lite"/>
    </source>
</evidence>
<evidence type="ECO:0000256" key="11">
    <source>
        <dbReference type="ARBA" id="ARBA00048432"/>
    </source>
</evidence>
<dbReference type="GO" id="GO:0043139">
    <property type="term" value="F:5'-3' DNA helicase activity"/>
    <property type="evidence" value="ECO:0007669"/>
    <property type="project" value="TreeGrafter"/>
</dbReference>
<gene>
    <name evidence="15" type="ORF">BQ4739_LOCUS5475</name>
</gene>
<keyword evidence="6" id="KW-0547">Nucleotide-binding</keyword>
<evidence type="ECO:0000256" key="12">
    <source>
        <dbReference type="SAM" id="Coils"/>
    </source>
</evidence>
<dbReference type="NCBIfam" id="TIGR00376">
    <property type="entry name" value="IGHMBP2 family helicase"/>
    <property type="match status" value="1"/>
</dbReference>
<dbReference type="Gene3D" id="2.40.30.270">
    <property type="match status" value="1"/>
</dbReference>
<dbReference type="InterPro" id="IPR014001">
    <property type="entry name" value="Helicase_ATP-bd"/>
</dbReference>
<feature type="compositionally biased region" description="Low complexity" evidence="13">
    <location>
        <begin position="23"/>
        <end position="37"/>
    </location>
</feature>
<evidence type="ECO:0000256" key="1">
    <source>
        <dbReference type="ARBA" id="ARBA00004123"/>
    </source>
</evidence>
<dbReference type="Gene3D" id="3.30.1370.50">
    <property type="entry name" value="R3H-like domain"/>
    <property type="match status" value="1"/>
</dbReference>
<evidence type="ECO:0000256" key="10">
    <source>
        <dbReference type="ARBA" id="ARBA00023242"/>
    </source>
</evidence>
<proteinExistence type="inferred from homology"/>
<sequence>MPSDRKAKQKDAKKAGTARSKPKAGSSPAAATAANTANEASCKVAFQGLTPRQRAVLHQVAEQCGLGHGSSGEGEQRCISIGATDSNAPQIDIAAAELSDEAIAALLQQHLQLQPDLYLSAAQQPRPNTTASSSNGKPPARSKAASGKAAAAGSSVRYESVDAFVAQMSRLLDMERQAEVAAAQEAATQCSTAAAQARGRTLLNLRVSDAEGGLLGRTLLTLVPNKGFGTTPAVLLPAHKFSPHDVVALKASSAGLGGPPLCTGLVYRVRDASLVVAVDDPPEEGLEQPLRLEKLANEVTYKRLQDTLQQLSAPGNSSRAELLPGMALLDATFDRREPRFAAAAPAWKPVNARLDDSQRRAVELALRAQDVALIHGPPGTGKTTAVVEVILQEVARGSRVIAAAASNIAVDNLVERLAAAAPKLKLVRLGHPARLLPQVIDKSLEAQVLRSDNSSLARDCRRDMQQLNRRVMQGAVLQLLKLEPWKRAERRQVRAELRQLAKEERQRQQKALQEVLDGAQVMCCTLTGALHPQLHGQTFDVAVIDEAAQALEAACWSALLKARRAVLAGDHLQLPPTVMSEAAAKAGLSATLFERLQGSLGPAASCMLTVQYRMHAAIMDWSSQELYGGQLEAHESVAAHTLADLPSVSSNSSASADAAELPTMLLIDTAGCEFDEYQEQDGDSRYNQGEAQAALAHVQRLLAAGLASADIGIITPYSAQVALLRELRPEKLSGSLEISTVDGFQGREKEAIVISMVRSNASGEVGFLADARRMNVAVTRARRHVALVCDSETVSKDAFLGRLVAYVEQHGHYESAAELVPS</sequence>
<keyword evidence="10" id="KW-0539">Nucleus</keyword>
<keyword evidence="7" id="KW-0378">Hydrolase</keyword>
<dbReference type="GO" id="GO:0005634">
    <property type="term" value="C:nucleus"/>
    <property type="evidence" value="ECO:0007669"/>
    <property type="project" value="UniProtKB-SubCell"/>
</dbReference>
<name>A0A383VHI7_TETOB</name>
<dbReference type="InterPro" id="IPR041679">
    <property type="entry name" value="DNA2/NAM7-like_C"/>
</dbReference>
<dbReference type="Pfam" id="PF13087">
    <property type="entry name" value="AAA_12"/>
    <property type="match status" value="1"/>
</dbReference>
<dbReference type="InterPro" id="IPR050534">
    <property type="entry name" value="Coronavir_polyprotein_1ab"/>
</dbReference>
<evidence type="ECO:0000256" key="2">
    <source>
        <dbReference type="ARBA" id="ARBA00004496"/>
    </source>
</evidence>
<dbReference type="SMART" id="SM00487">
    <property type="entry name" value="DEXDc"/>
    <property type="match status" value="1"/>
</dbReference>
<feature type="domain" description="R3H" evidence="14">
    <location>
        <begin position="20"/>
        <end position="85"/>
    </location>
</feature>
<feature type="coiled-coil region" evidence="12">
    <location>
        <begin position="486"/>
        <end position="514"/>
    </location>
</feature>
<dbReference type="InterPro" id="IPR001374">
    <property type="entry name" value="R3H_dom"/>
</dbReference>
<comment type="subcellular location">
    <subcellularLocation>
        <location evidence="2">Cytoplasm</location>
    </subcellularLocation>
    <subcellularLocation>
        <location evidence="1">Nucleus</location>
    </subcellularLocation>
</comment>
<feature type="compositionally biased region" description="Polar residues" evidence="13">
    <location>
        <begin position="123"/>
        <end position="136"/>
    </location>
</feature>
<dbReference type="Gene3D" id="3.40.50.300">
    <property type="entry name" value="P-loop containing nucleotide triphosphate hydrolases"/>
    <property type="match status" value="2"/>
</dbReference>
<feature type="region of interest" description="Disordered" evidence="13">
    <location>
        <begin position="123"/>
        <end position="149"/>
    </location>
</feature>
<keyword evidence="12" id="KW-0175">Coiled coil</keyword>
<dbReference type="SMART" id="SM00393">
    <property type="entry name" value="R3H"/>
    <property type="match status" value="1"/>
</dbReference>
<dbReference type="Pfam" id="PF13086">
    <property type="entry name" value="AAA_11"/>
    <property type="match status" value="1"/>
</dbReference>
<evidence type="ECO:0000256" key="5">
    <source>
        <dbReference type="ARBA" id="ARBA00022490"/>
    </source>
</evidence>
<evidence type="ECO:0000256" key="7">
    <source>
        <dbReference type="ARBA" id="ARBA00022801"/>
    </source>
</evidence>
<dbReference type="InterPro" id="IPR003593">
    <property type="entry name" value="AAA+_ATPase"/>
</dbReference>
<dbReference type="SUPFAM" id="SSF52540">
    <property type="entry name" value="P-loop containing nucleoside triphosphate hydrolases"/>
    <property type="match status" value="1"/>
</dbReference>
<evidence type="ECO:0000256" key="6">
    <source>
        <dbReference type="ARBA" id="ARBA00022741"/>
    </source>
</evidence>
<feature type="region of interest" description="Disordered" evidence="13">
    <location>
        <begin position="1"/>
        <end position="37"/>
    </location>
</feature>
<dbReference type="AlphaFoldDB" id="A0A383VHI7"/>
<dbReference type="CDD" id="cd02325">
    <property type="entry name" value="R3H"/>
    <property type="match status" value="1"/>
</dbReference>
<organism evidence="15 16">
    <name type="scientific">Tetradesmus obliquus</name>
    <name type="common">Green alga</name>
    <name type="synonym">Acutodesmus obliquus</name>
    <dbReference type="NCBI Taxonomy" id="3088"/>
    <lineage>
        <taxon>Eukaryota</taxon>
        <taxon>Viridiplantae</taxon>
        <taxon>Chlorophyta</taxon>
        <taxon>core chlorophytes</taxon>
        <taxon>Chlorophyceae</taxon>
        <taxon>CS clade</taxon>
        <taxon>Sphaeropleales</taxon>
        <taxon>Scenedesmaceae</taxon>
        <taxon>Tetradesmus</taxon>
    </lineage>
</organism>
<evidence type="ECO:0000313" key="16">
    <source>
        <dbReference type="Proteomes" id="UP000256970"/>
    </source>
</evidence>
<keyword evidence="8" id="KW-0347">Helicase</keyword>
<dbReference type="PANTHER" id="PTHR43788">
    <property type="entry name" value="DNA2/NAM7 HELICASE FAMILY MEMBER"/>
    <property type="match status" value="1"/>
</dbReference>
<dbReference type="Pfam" id="PF21138">
    <property type="entry name" value="SMUBP-2_HCS1_1B"/>
    <property type="match status" value="1"/>
</dbReference>
<evidence type="ECO:0000256" key="9">
    <source>
        <dbReference type="ARBA" id="ARBA00022840"/>
    </source>
</evidence>
<dbReference type="GO" id="GO:0005737">
    <property type="term" value="C:cytoplasm"/>
    <property type="evidence" value="ECO:0007669"/>
    <property type="project" value="UniProtKB-SubCell"/>
</dbReference>
<dbReference type="InterPro" id="IPR047187">
    <property type="entry name" value="SF1_C_Upf1"/>
</dbReference>
<evidence type="ECO:0000259" key="14">
    <source>
        <dbReference type="PROSITE" id="PS51061"/>
    </source>
</evidence>
<dbReference type="SUPFAM" id="SSF82708">
    <property type="entry name" value="R3H domain"/>
    <property type="match status" value="1"/>
</dbReference>
<evidence type="ECO:0000313" key="15">
    <source>
        <dbReference type="EMBL" id="SZX65005.1"/>
    </source>
</evidence>
<accession>A0A383VHI7</accession>
<dbReference type="GO" id="GO:0016787">
    <property type="term" value="F:hydrolase activity"/>
    <property type="evidence" value="ECO:0007669"/>
    <property type="project" value="UniProtKB-KW"/>
</dbReference>
<keyword evidence="16" id="KW-1185">Reference proteome</keyword>
<dbReference type="EMBL" id="FNXT01000524">
    <property type="protein sequence ID" value="SZX65005.1"/>
    <property type="molecule type" value="Genomic_DNA"/>
</dbReference>
<dbReference type="InterPro" id="IPR048761">
    <property type="entry name" value="SMUBP-2_HCS1_1B"/>
</dbReference>
<dbReference type="GO" id="GO:0005694">
    <property type="term" value="C:chromosome"/>
    <property type="evidence" value="ECO:0007669"/>
    <property type="project" value="UniProtKB-ARBA"/>
</dbReference>
<dbReference type="InterPro" id="IPR041677">
    <property type="entry name" value="DNA2/NAM7_AAA_11"/>
</dbReference>